<keyword evidence="1" id="KW-0472">Membrane</keyword>
<name>A0A8I0G8J5_9ACTO</name>
<evidence type="ECO:0000313" key="3">
    <source>
        <dbReference type="Proteomes" id="UP000627538"/>
    </source>
</evidence>
<keyword evidence="1" id="KW-1133">Transmembrane helix</keyword>
<keyword evidence="3" id="KW-1185">Reference proteome</keyword>
<sequence>MNTRNNPKPERRYTLEERMCLIGIGAAFSAVAVTLPALLAVAVAALLHTLGAHSDASLAIGGMSAVVAIVIACTVYQHTQKDN</sequence>
<proteinExistence type="predicted"/>
<evidence type="ECO:0000313" key="2">
    <source>
        <dbReference type="EMBL" id="MBD3689852.1"/>
    </source>
</evidence>
<dbReference type="AlphaFoldDB" id="A0A8I0G8J5"/>
<protein>
    <submittedName>
        <fullName evidence="2">Uncharacterized protein</fullName>
    </submittedName>
</protein>
<evidence type="ECO:0000256" key="1">
    <source>
        <dbReference type="SAM" id="Phobius"/>
    </source>
</evidence>
<gene>
    <name evidence="2" type="ORF">H8R10_06395</name>
</gene>
<feature type="transmembrane region" description="Helical" evidence="1">
    <location>
        <begin position="21"/>
        <end position="50"/>
    </location>
</feature>
<feature type="transmembrane region" description="Helical" evidence="1">
    <location>
        <begin position="56"/>
        <end position="76"/>
    </location>
</feature>
<accession>A0A8I0G8J5</accession>
<dbReference type="Proteomes" id="UP000627538">
    <property type="component" value="Unassembled WGS sequence"/>
</dbReference>
<keyword evidence="1" id="KW-0812">Transmembrane</keyword>
<dbReference type="EMBL" id="JACRUO010000001">
    <property type="protein sequence ID" value="MBD3689852.1"/>
    <property type="molecule type" value="Genomic_DNA"/>
</dbReference>
<dbReference type="RefSeq" id="WP_191071872.1">
    <property type="nucleotide sequence ID" value="NZ_CP060506.1"/>
</dbReference>
<comment type="caution">
    <text evidence="2">The sequence shown here is derived from an EMBL/GenBank/DDBJ whole genome shotgun (WGS) entry which is preliminary data.</text>
</comment>
<organism evidence="2 3">
    <name type="scientific">Nanchangia anserum</name>
    <dbReference type="NCBI Taxonomy" id="2692125"/>
    <lineage>
        <taxon>Bacteria</taxon>
        <taxon>Bacillati</taxon>
        <taxon>Actinomycetota</taxon>
        <taxon>Actinomycetes</taxon>
        <taxon>Actinomycetales</taxon>
        <taxon>Actinomycetaceae</taxon>
        <taxon>Nanchangia</taxon>
    </lineage>
</organism>
<reference evidence="2 3" key="1">
    <citation type="submission" date="2020-08" db="EMBL/GenBank/DDBJ databases">
        <title>Winkia gen. nov., sp. nov., isolated from faeces of the Anser albifrons in China.</title>
        <authorList>
            <person name="Liu Q."/>
        </authorList>
    </citation>
    <scope>NUCLEOTIDE SEQUENCE [LARGE SCALE GENOMIC DNA]</scope>
    <source>
        <strain evidence="2 3">C62</strain>
    </source>
</reference>